<comment type="subcellular location">
    <subcellularLocation>
        <location evidence="1">Cytoplasm</location>
    </subcellularLocation>
</comment>
<dbReference type="Pfam" id="PF02811">
    <property type="entry name" value="PHP"/>
    <property type="match status" value="1"/>
</dbReference>
<comment type="catalytic activity">
    <reaction evidence="9">
        <text>DNA(n) + a 2'-deoxyribonucleoside 5'-triphosphate = DNA(n+1) + diphosphate</text>
        <dbReference type="Rhea" id="RHEA:22508"/>
        <dbReference type="Rhea" id="RHEA-COMP:17339"/>
        <dbReference type="Rhea" id="RHEA-COMP:17340"/>
        <dbReference type="ChEBI" id="CHEBI:33019"/>
        <dbReference type="ChEBI" id="CHEBI:61560"/>
        <dbReference type="ChEBI" id="CHEBI:173112"/>
        <dbReference type="EC" id="2.7.7.7"/>
    </reaction>
</comment>
<feature type="domain" description="DNA polymerase helix-hairpin-helix motif" evidence="13">
    <location>
        <begin position="765"/>
        <end position="852"/>
    </location>
</feature>
<comment type="similarity">
    <text evidence="2">Belongs to the DNA polymerase type-C family. DnaE subfamily.</text>
</comment>
<dbReference type="Gene3D" id="1.10.10.1600">
    <property type="entry name" value="Bacterial DNA polymerase III alpha subunit, thumb domain"/>
    <property type="match status" value="1"/>
</dbReference>
<dbReference type="GO" id="GO:0003887">
    <property type="term" value="F:DNA-directed DNA polymerase activity"/>
    <property type="evidence" value="ECO:0007669"/>
    <property type="project" value="UniProtKB-KW"/>
</dbReference>
<dbReference type="InterPro" id="IPR041931">
    <property type="entry name" value="DNA_pol3_alpha_thumb_dom"/>
</dbReference>
<dbReference type="InterPro" id="IPR011708">
    <property type="entry name" value="DNA_pol3_alpha_NTPase_dom"/>
</dbReference>
<feature type="domain" description="DNA polymerase III alpha subunit finger" evidence="14">
    <location>
        <begin position="529"/>
        <end position="691"/>
    </location>
</feature>
<dbReference type="GO" id="GO:0003676">
    <property type="term" value="F:nucleic acid binding"/>
    <property type="evidence" value="ECO:0007669"/>
    <property type="project" value="InterPro"/>
</dbReference>
<feature type="domain" description="PHP" evidence="11">
    <location>
        <begin position="16"/>
        <end position="135"/>
    </location>
</feature>
<protein>
    <recommendedName>
        <fullName evidence="3">DNA-directed DNA polymerase</fullName>
        <ecNumber evidence="3">2.7.7.7</ecNumber>
    </recommendedName>
</protein>
<feature type="domain" description="Bacterial DNA polymerase III alpha subunit NTPase" evidence="12">
    <location>
        <begin position="271"/>
        <end position="526"/>
    </location>
</feature>
<evidence type="ECO:0000259" key="11">
    <source>
        <dbReference type="Pfam" id="PF02811"/>
    </source>
</evidence>
<keyword evidence="6" id="KW-0235">DNA replication</keyword>
<comment type="function">
    <text evidence="8">DNA polymerase III is a complex, multichain enzyme responsible for most of the replicative synthesis in bacteria. This DNA polymerase also exhibits 3' to 5' exonuclease activity. The alpha chain is the DNA polymerase.</text>
</comment>
<dbReference type="Pfam" id="PF14579">
    <property type="entry name" value="HHH_6"/>
    <property type="match status" value="1"/>
</dbReference>
<keyword evidence="5" id="KW-0548">Nucleotidyltransferase</keyword>
<feature type="domain" description="OB" evidence="10">
    <location>
        <begin position="941"/>
        <end position="1016"/>
    </location>
</feature>
<dbReference type="GO" id="GO:0008408">
    <property type="term" value="F:3'-5' exonuclease activity"/>
    <property type="evidence" value="ECO:0007669"/>
    <property type="project" value="InterPro"/>
</dbReference>
<dbReference type="OrthoDB" id="9803237at2"/>
<evidence type="ECO:0000256" key="1">
    <source>
        <dbReference type="ARBA" id="ARBA00004496"/>
    </source>
</evidence>
<dbReference type="NCBIfam" id="TIGR00594">
    <property type="entry name" value="polc"/>
    <property type="match status" value="1"/>
</dbReference>
<dbReference type="InterPro" id="IPR004365">
    <property type="entry name" value="NA-bd_OB_tRNA"/>
</dbReference>
<evidence type="ECO:0000256" key="4">
    <source>
        <dbReference type="ARBA" id="ARBA00022679"/>
    </source>
</evidence>
<comment type="caution">
    <text evidence="15">The sequence shown here is derived from an EMBL/GenBank/DDBJ whole genome shotgun (WGS) entry which is preliminary data.</text>
</comment>
<evidence type="ECO:0000256" key="8">
    <source>
        <dbReference type="ARBA" id="ARBA00025611"/>
    </source>
</evidence>
<dbReference type="PANTHER" id="PTHR32294">
    <property type="entry name" value="DNA POLYMERASE III SUBUNIT ALPHA"/>
    <property type="match status" value="1"/>
</dbReference>
<evidence type="ECO:0000259" key="13">
    <source>
        <dbReference type="Pfam" id="PF14579"/>
    </source>
</evidence>
<dbReference type="CDD" id="cd04485">
    <property type="entry name" value="DnaE_OBF"/>
    <property type="match status" value="1"/>
</dbReference>
<dbReference type="EC" id="2.7.7.7" evidence="3"/>
<evidence type="ECO:0000313" key="16">
    <source>
        <dbReference type="Proteomes" id="UP000076490"/>
    </source>
</evidence>
<evidence type="ECO:0000259" key="12">
    <source>
        <dbReference type="Pfam" id="PF07733"/>
    </source>
</evidence>
<evidence type="ECO:0000256" key="5">
    <source>
        <dbReference type="ARBA" id="ARBA00022695"/>
    </source>
</evidence>
<gene>
    <name evidence="15" type="ORF">AV656_00545</name>
</gene>
<evidence type="ECO:0000256" key="2">
    <source>
        <dbReference type="ARBA" id="ARBA00009496"/>
    </source>
</evidence>
<dbReference type="Pfam" id="PF17657">
    <property type="entry name" value="DNA_pol3_finger"/>
    <property type="match status" value="1"/>
</dbReference>
<keyword evidence="7" id="KW-0239">DNA-directed DNA polymerase</keyword>
<evidence type="ECO:0000256" key="6">
    <source>
        <dbReference type="ARBA" id="ARBA00022705"/>
    </source>
</evidence>
<accession>A0A163G6S3</accession>
<dbReference type="InterPro" id="IPR004805">
    <property type="entry name" value="DnaE2/DnaE/PolC"/>
</dbReference>
<dbReference type="Gene3D" id="3.20.20.140">
    <property type="entry name" value="Metal-dependent hydrolases"/>
    <property type="match status" value="1"/>
</dbReference>
<organism evidence="15 16">
    <name type="scientific">Bhargavaea cecembensis</name>
    <dbReference type="NCBI Taxonomy" id="394098"/>
    <lineage>
        <taxon>Bacteria</taxon>
        <taxon>Bacillati</taxon>
        <taxon>Bacillota</taxon>
        <taxon>Bacilli</taxon>
        <taxon>Bacillales</taxon>
        <taxon>Caryophanaceae</taxon>
        <taxon>Bhargavaea</taxon>
    </lineage>
</organism>
<sequence>MNIAYAQIMTSDDPLQSIIRPGMLPEALKARGAVAAAIVNTKLYGILPFARAMKSAGIRPVIGLTVQIETEAGVLPAFMYAKDDGGYQNLLKMSSALSVKDRDKLPLSWMKAYSRGCLLVVDPAMMQDGDPAGATKIVLETGGPDRVFMGISRPGGMRSAEEEAWVGLAEREGLTVCAAAVARYLNSEDAFAYRVARLIDEGGKLSENDLADLPEAELPMPDELLTRFSDHPEWLEATAGLLMSCSNTLPEAERLMPKFPIGEGGTADGRLRQDCLEGLGKRFGSVPERYAARLDHELDVISSMGYSDYFLITADFIAYAASRGILTGPGRGSSAGSLVAYALGITDVDPIAYGLIFERFLNPERVSMPDIDVDFADHRRHEVIEYVAEKYGRDHVAQIITFGTLSARAAARSTARVFGFPEAEQREISKMIPGRPGVTLAEASASGTPLSRWVEASPNRQKWLSAALSLEGIPRNASTHAAGVVLSPVPLVDAVPLTSGSEGIYLTQWPMKEVEERGLLKMDFLGLRNLTLLDRIRSMIWYDRNVYLDFGKIPLDDPETIRLFQAGDMTGVFQFESPGMRDTLRKLKPEQFRDIYAINALYRPGPMDNIPVFERRMHGRERVPSIHPDIDPILEETYGIIVYQEQIMQIAVQMAGFTMGEADILRRAVSKKKRDVLEREREHFVRGAESRGYDRGSAVKVYEYIVRFADYGFPKSHAVAYSLISFRLAYLKAHEPAYFYAALLSQAAGDADRVSRLVSEIRMKGIRILPPSVKKSGYACRVEDGAIRYGLSGIKGVPAPFIRKLLDARKQSEPWEDLFDMAVALSGAHFTRTAAEPLARSGAMDDFHPDRAVLLASIGAAETYANLVRPTEEDDLFGGDAASFGRQKYSEAGTLPEALKLQYERDALGFYISEHPAARMKAGRNGTFADVAALGGGSGRVRVAGIITDIKRIRTKKGEAMAFFKLQDDTGEVECTLFPKEYAAFNRLLAEEAGIRLSGQAELRNGRLQLIVKNIEG</sequence>
<dbReference type="GO" id="GO:0006260">
    <property type="term" value="P:DNA replication"/>
    <property type="evidence" value="ECO:0007669"/>
    <property type="project" value="UniProtKB-KW"/>
</dbReference>
<dbReference type="Pfam" id="PF01336">
    <property type="entry name" value="tRNA_anti-codon"/>
    <property type="match status" value="1"/>
</dbReference>
<dbReference type="Proteomes" id="UP000076490">
    <property type="component" value="Unassembled WGS sequence"/>
</dbReference>
<dbReference type="Pfam" id="PF07733">
    <property type="entry name" value="DNA_pol3_alpha"/>
    <property type="match status" value="1"/>
</dbReference>
<dbReference type="GO" id="GO:0005737">
    <property type="term" value="C:cytoplasm"/>
    <property type="evidence" value="ECO:0007669"/>
    <property type="project" value="UniProtKB-SubCell"/>
</dbReference>
<evidence type="ECO:0000259" key="10">
    <source>
        <dbReference type="Pfam" id="PF01336"/>
    </source>
</evidence>
<dbReference type="Gene3D" id="1.10.150.870">
    <property type="match status" value="1"/>
</dbReference>
<dbReference type="InterPro" id="IPR040982">
    <property type="entry name" value="DNA_pol3_finger"/>
</dbReference>
<keyword evidence="4" id="KW-0808">Transferase</keyword>
<dbReference type="InterPro" id="IPR004013">
    <property type="entry name" value="PHP_dom"/>
</dbReference>
<dbReference type="InterPro" id="IPR012340">
    <property type="entry name" value="NA-bd_OB-fold"/>
</dbReference>
<dbReference type="EMBL" id="LQNT01000001">
    <property type="protein sequence ID" value="KZE39817.1"/>
    <property type="molecule type" value="Genomic_DNA"/>
</dbReference>
<dbReference type="RefSeq" id="WP_063177808.1">
    <property type="nucleotide sequence ID" value="NZ_LQNT01000001.1"/>
</dbReference>
<name>A0A163G6S3_9BACL</name>
<evidence type="ECO:0000313" key="15">
    <source>
        <dbReference type="EMBL" id="KZE39817.1"/>
    </source>
</evidence>
<proteinExistence type="inferred from homology"/>
<dbReference type="PANTHER" id="PTHR32294:SF0">
    <property type="entry name" value="DNA POLYMERASE III SUBUNIT ALPHA"/>
    <property type="match status" value="1"/>
</dbReference>
<evidence type="ECO:0000259" key="14">
    <source>
        <dbReference type="Pfam" id="PF17657"/>
    </source>
</evidence>
<dbReference type="SUPFAM" id="SSF50249">
    <property type="entry name" value="Nucleic acid-binding proteins"/>
    <property type="match status" value="1"/>
</dbReference>
<evidence type="ECO:0000256" key="9">
    <source>
        <dbReference type="ARBA" id="ARBA00049244"/>
    </source>
</evidence>
<dbReference type="Gene3D" id="2.40.50.140">
    <property type="entry name" value="Nucleic acid-binding proteins"/>
    <property type="match status" value="1"/>
</dbReference>
<evidence type="ECO:0000256" key="3">
    <source>
        <dbReference type="ARBA" id="ARBA00012417"/>
    </source>
</evidence>
<evidence type="ECO:0000256" key="7">
    <source>
        <dbReference type="ARBA" id="ARBA00022932"/>
    </source>
</evidence>
<dbReference type="InterPro" id="IPR029460">
    <property type="entry name" value="DNAPol_HHH"/>
</dbReference>
<dbReference type="AlphaFoldDB" id="A0A163G6S3"/>
<reference evidence="15 16" key="1">
    <citation type="submission" date="2016-01" db="EMBL/GenBank/DDBJ databases">
        <title>Whole genome sequencing of Bhargavaea cecembensis T14.</title>
        <authorList>
            <person name="Hong K.W."/>
        </authorList>
    </citation>
    <scope>NUCLEOTIDE SEQUENCE [LARGE SCALE GENOMIC DNA]</scope>
    <source>
        <strain evidence="15 16">T14</strain>
    </source>
</reference>